<dbReference type="PANTHER" id="PTHR45339">
    <property type="entry name" value="HYBRID SIGNAL TRANSDUCTION HISTIDINE KINASE J"/>
    <property type="match status" value="1"/>
</dbReference>
<evidence type="ECO:0000256" key="3">
    <source>
        <dbReference type="PROSITE-ProRule" id="PRU00169"/>
    </source>
</evidence>
<keyword evidence="2" id="KW-0902">Two-component regulatory system</keyword>
<feature type="region of interest" description="Disordered" evidence="4">
    <location>
        <begin position="1"/>
        <end position="24"/>
    </location>
</feature>
<proteinExistence type="predicted"/>
<dbReference type="Pfam" id="PF00072">
    <property type="entry name" value="Response_reg"/>
    <property type="match status" value="1"/>
</dbReference>
<dbReference type="Gene3D" id="3.40.50.2300">
    <property type="match status" value="1"/>
</dbReference>
<evidence type="ECO:0000256" key="2">
    <source>
        <dbReference type="ARBA" id="ARBA00023012"/>
    </source>
</evidence>
<name>A0A2M8Q912_9CHLR</name>
<dbReference type="SMART" id="SM00448">
    <property type="entry name" value="REC"/>
    <property type="match status" value="1"/>
</dbReference>
<keyword evidence="1 3" id="KW-0597">Phosphoprotein</keyword>
<dbReference type="InterPro" id="IPR001789">
    <property type="entry name" value="Sig_transdc_resp-reg_receiver"/>
</dbReference>
<reference evidence="6 7" key="1">
    <citation type="submission" date="2017-11" db="EMBL/GenBank/DDBJ databases">
        <title>Evolution of Phototrophy in the Chloroflexi Phylum Driven by Horizontal Gene Transfer.</title>
        <authorList>
            <person name="Ward L.M."/>
            <person name="Hemp J."/>
            <person name="Shih P.M."/>
            <person name="Mcglynn S.E."/>
            <person name="Fischer W."/>
        </authorList>
    </citation>
    <scope>NUCLEOTIDE SEQUENCE [LARGE SCALE GENOMIC DNA]</scope>
    <source>
        <strain evidence="6">JP3_7</strain>
    </source>
</reference>
<feature type="domain" description="Response regulatory" evidence="5">
    <location>
        <begin position="30"/>
        <end position="149"/>
    </location>
</feature>
<organism evidence="6 7">
    <name type="scientific">Candidatus Thermofonsia Clade 3 bacterium</name>
    <dbReference type="NCBI Taxonomy" id="2364212"/>
    <lineage>
        <taxon>Bacteria</taxon>
        <taxon>Bacillati</taxon>
        <taxon>Chloroflexota</taxon>
        <taxon>Candidatus Thermofontia</taxon>
        <taxon>Candidatus Thermofonsia Clade 3</taxon>
    </lineage>
</organism>
<dbReference type="PROSITE" id="PS50110">
    <property type="entry name" value="RESPONSE_REGULATORY"/>
    <property type="match status" value="1"/>
</dbReference>
<dbReference type="SUPFAM" id="SSF52172">
    <property type="entry name" value="CheY-like"/>
    <property type="match status" value="1"/>
</dbReference>
<evidence type="ECO:0000259" key="5">
    <source>
        <dbReference type="PROSITE" id="PS50110"/>
    </source>
</evidence>
<protein>
    <recommendedName>
        <fullName evidence="5">Response regulatory domain-containing protein</fullName>
    </recommendedName>
</protein>
<dbReference type="InterPro" id="IPR011006">
    <property type="entry name" value="CheY-like_superfamily"/>
</dbReference>
<feature type="modified residue" description="4-aspartylphosphate" evidence="3">
    <location>
        <position position="79"/>
    </location>
</feature>
<dbReference type="PANTHER" id="PTHR45339:SF1">
    <property type="entry name" value="HYBRID SIGNAL TRANSDUCTION HISTIDINE KINASE J"/>
    <property type="match status" value="1"/>
</dbReference>
<dbReference type="AlphaFoldDB" id="A0A2M8Q912"/>
<dbReference type="Proteomes" id="UP000230790">
    <property type="component" value="Unassembled WGS sequence"/>
</dbReference>
<accession>A0A2M8Q912</accession>
<gene>
    <name evidence="6" type="ORF">CUN48_14620</name>
</gene>
<dbReference type="EMBL" id="PGTN01000326">
    <property type="protein sequence ID" value="PJF46276.1"/>
    <property type="molecule type" value="Genomic_DNA"/>
</dbReference>
<sequence>MALALGQRAQPPTPTSHSPVEAPSPARPLRILLAEDNVVNQKVALTMLKKLGYSADAVANGREALTALSEIHYDLVLMDCEMPEMDGFEATTHIRSGEAGVLNPSVPIIAMTAHAMQGDRERCLAVGMNDYVSKPVQLSTLSAALERWLSPESQTKASQP</sequence>
<dbReference type="CDD" id="cd17546">
    <property type="entry name" value="REC_hyHK_CKI1_RcsC-like"/>
    <property type="match status" value="1"/>
</dbReference>
<evidence type="ECO:0000313" key="6">
    <source>
        <dbReference type="EMBL" id="PJF46276.1"/>
    </source>
</evidence>
<evidence type="ECO:0000256" key="1">
    <source>
        <dbReference type="ARBA" id="ARBA00022553"/>
    </source>
</evidence>
<evidence type="ECO:0000313" key="7">
    <source>
        <dbReference type="Proteomes" id="UP000230790"/>
    </source>
</evidence>
<comment type="caution">
    <text evidence="6">The sequence shown here is derived from an EMBL/GenBank/DDBJ whole genome shotgun (WGS) entry which is preliminary data.</text>
</comment>
<dbReference type="GO" id="GO:0000160">
    <property type="term" value="P:phosphorelay signal transduction system"/>
    <property type="evidence" value="ECO:0007669"/>
    <property type="project" value="UniProtKB-KW"/>
</dbReference>
<evidence type="ECO:0000256" key="4">
    <source>
        <dbReference type="SAM" id="MobiDB-lite"/>
    </source>
</evidence>